<dbReference type="Pfam" id="PF22483">
    <property type="entry name" value="Mu-transpos_C_2"/>
    <property type="match status" value="1"/>
</dbReference>
<reference evidence="4 5" key="1">
    <citation type="submission" date="2016-07" db="EMBL/GenBank/DDBJ databases">
        <title>Draft genome sequence of Prauserella muralis DSM 45305, isolated from a mould-covered wall in an indoor environment.</title>
        <authorList>
            <person name="Ruckert C."/>
            <person name="Albersmeier A."/>
            <person name="Jiang C.-L."/>
            <person name="Jiang Y."/>
            <person name="Kalinowski J."/>
            <person name="Schneider O."/>
            <person name="Winkler A."/>
            <person name="Zotchev S.B."/>
        </authorList>
    </citation>
    <scope>NUCLEOTIDE SEQUENCE [LARGE SCALE GENOMIC DNA]</scope>
    <source>
        <strain evidence="4 5">DSM 45305</strain>
    </source>
</reference>
<dbReference type="GO" id="GO:0003676">
    <property type="term" value="F:nucleic acid binding"/>
    <property type="evidence" value="ECO:0007669"/>
    <property type="project" value="InterPro"/>
</dbReference>
<dbReference type="NCBIfam" id="NF033546">
    <property type="entry name" value="transpos_IS21"/>
    <property type="match status" value="1"/>
</dbReference>
<dbReference type="InterPro" id="IPR012337">
    <property type="entry name" value="RNaseH-like_sf"/>
</dbReference>
<proteinExistence type="inferred from homology"/>
<evidence type="ECO:0000313" key="4">
    <source>
        <dbReference type="EMBL" id="PXY28492.1"/>
    </source>
</evidence>
<dbReference type="PROSITE" id="PS50994">
    <property type="entry name" value="INTEGRASE"/>
    <property type="match status" value="1"/>
</dbReference>
<accession>A0A2V4B3C5</accession>
<feature type="domain" description="Integrase catalytic" evidence="3">
    <location>
        <begin position="107"/>
        <end position="286"/>
    </location>
</feature>
<dbReference type="PANTHER" id="PTHR35004">
    <property type="entry name" value="TRANSPOSASE RV3428C-RELATED"/>
    <property type="match status" value="1"/>
</dbReference>
<dbReference type="Proteomes" id="UP000249915">
    <property type="component" value="Unassembled WGS sequence"/>
</dbReference>
<dbReference type="GO" id="GO:0015074">
    <property type="term" value="P:DNA integration"/>
    <property type="evidence" value="ECO:0007669"/>
    <property type="project" value="InterPro"/>
</dbReference>
<protein>
    <submittedName>
        <fullName evidence="4">Transposase</fullName>
    </submittedName>
</protein>
<comment type="similarity">
    <text evidence="1">Belongs to the transposase IS21/IS408/IS1162 family.</text>
</comment>
<evidence type="ECO:0000256" key="2">
    <source>
        <dbReference type="SAM" id="MobiDB-lite"/>
    </source>
</evidence>
<dbReference type="Gene3D" id="3.30.420.10">
    <property type="entry name" value="Ribonuclease H-like superfamily/Ribonuclease H"/>
    <property type="match status" value="1"/>
</dbReference>
<organism evidence="4 5">
    <name type="scientific">Prauserella muralis</name>
    <dbReference type="NCBI Taxonomy" id="588067"/>
    <lineage>
        <taxon>Bacteria</taxon>
        <taxon>Bacillati</taxon>
        <taxon>Actinomycetota</taxon>
        <taxon>Actinomycetes</taxon>
        <taxon>Pseudonocardiales</taxon>
        <taxon>Pseudonocardiaceae</taxon>
        <taxon>Prauserella</taxon>
    </lineage>
</organism>
<feature type="region of interest" description="Disordered" evidence="2">
    <location>
        <begin position="364"/>
        <end position="384"/>
    </location>
</feature>
<sequence>MQILEAFDLTGSYRDAAELVGCSHHTVAHYVQAREEGRLTPGRSERRPMLVDEFLPKLEEWVDRSKGKIRADVAHDKLVALSFTGSERTTRRAVAELKTAWRAGNRRVHRPWVPEPGMWFQYDFGDGPRIDGVATQLFCAWLAWCRFRVVLPILDKTLPTVMAAIDQTLRLFGGVPTYCLTDNEKTVTIEHVAGIAVRNPKMLEFARHYGLTVATCVPADPASKGGSEATVKIAKADLVPTEANLLGEYASFAALERACVQFCTQVNARPHRVTRRAPIEMLGEERSRLHPLPEHPYTAAFGVSRTVGEQVPMVAFENGSYSVPHTLAGEAVWVRRHGERVVIVHAGPEGPVEVARHVVTAPGSPRVDDAHFPPQPEGPLDRTPRAKTRAETEFLALGDGAALWLTEAAAAGTYRIRAKMAEAVALARLHDTTTVDRALGRAATAARFAEGDLAAILAHQAHAAPGGTQRAGEHNSLAQGTAGWAGLGEEWEVR</sequence>
<evidence type="ECO:0000259" key="3">
    <source>
        <dbReference type="PROSITE" id="PS50994"/>
    </source>
</evidence>
<evidence type="ECO:0000313" key="5">
    <source>
        <dbReference type="Proteomes" id="UP000249915"/>
    </source>
</evidence>
<dbReference type="SUPFAM" id="SSF53098">
    <property type="entry name" value="Ribonuclease H-like"/>
    <property type="match status" value="1"/>
</dbReference>
<name>A0A2V4B3C5_9PSEU</name>
<dbReference type="AlphaFoldDB" id="A0A2V4B3C5"/>
<keyword evidence="5" id="KW-1185">Reference proteome</keyword>
<dbReference type="EMBL" id="MASW01000002">
    <property type="protein sequence ID" value="PXY28492.1"/>
    <property type="molecule type" value="Genomic_DNA"/>
</dbReference>
<dbReference type="InterPro" id="IPR001584">
    <property type="entry name" value="Integrase_cat-core"/>
</dbReference>
<dbReference type="PANTHER" id="PTHR35004:SF7">
    <property type="entry name" value="INTEGRASE PROTEIN"/>
    <property type="match status" value="1"/>
</dbReference>
<evidence type="ECO:0000256" key="1">
    <source>
        <dbReference type="ARBA" id="ARBA00009277"/>
    </source>
</evidence>
<comment type="caution">
    <text evidence="4">The sequence shown here is derived from an EMBL/GenBank/DDBJ whole genome shotgun (WGS) entry which is preliminary data.</text>
</comment>
<dbReference type="InterPro" id="IPR054353">
    <property type="entry name" value="IstA-like_C"/>
</dbReference>
<dbReference type="InterPro" id="IPR036397">
    <property type="entry name" value="RNaseH_sf"/>
</dbReference>
<gene>
    <name evidence="4" type="ORF">BAY60_18340</name>
</gene>